<organism evidence="2 3">
    <name type="scientific">Paraburkholderia pallida</name>
    <dbReference type="NCBI Taxonomy" id="2547399"/>
    <lineage>
        <taxon>Bacteria</taxon>
        <taxon>Pseudomonadati</taxon>
        <taxon>Pseudomonadota</taxon>
        <taxon>Betaproteobacteria</taxon>
        <taxon>Burkholderiales</taxon>
        <taxon>Burkholderiaceae</taxon>
        <taxon>Paraburkholderia</taxon>
    </lineage>
</organism>
<protein>
    <submittedName>
        <fullName evidence="2">Uncharacterized protein</fullName>
    </submittedName>
</protein>
<gene>
    <name evidence="2" type="ORF">E1956_30630</name>
</gene>
<dbReference type="RefSeq" id="WP_134756281.1">
    <property type="nucleotide sequence ID" value="NZ_CP038150.1"/>
</dbReference>
<feature type="compositionally biased region" description="Basic and acidic residues" evidence="1">
    <location>
        <begin position="67"/>
        <end position="78"/>
    </location>
</feature>
<reference evidence="2 3" key="1">
    <citation type="submission" date="2019-03" db="EMBL/GenBank/DDBJ databases">
        <title>Paraburkholderia sp. 7MH5, isolated from subtropical forest soil.</title>
        <authorList>
            <person name="Gao Z.-H."/>
            <person name="Qiu L.-H."/>
        </authorList>
    </citation>
    <scope>NUCLEOTIDE SEQUENCE [LARGE SCALE GENOMIC DNA]</scope>
    <source>
        <strain evidence="2 3">7MH5</strain>
    </source>
</reference>
<accession>A0A4P7D140</accession>
<dbReference type="EMBL" id="CP038150">
    <property type="protein sequence ID" value="QBR01538.1"/>
    <property type="molecule type" value="Genomic_DNA"/>
</dbReference>
<evidence type="ECO:0000313" key="2">
    <source>
        <dbReference type="EMBL" id="QBR01538.1"/>
    </source>
</evidence>
<keyword evidence="3" id="KW-1185">Reference proteome</keyword>
<proteinExistence type="predicted"/>
<feature type="region of interest" description="Disordered" evidence="1">
    <location>
        <begin position="56"/>
        <end position="85"/>
    </location>
</feature>
<name>A0A4P7D140_9BURK</name>
<dbReference type="AlphaFoldDB" id="A0A4P7D140"/>
<evidence type="ECO:0000313" key="3">
    <source>
        <dbReference type="Proteomes" id="UP000295727"/>
    </source>
</evidence>
<sequence>MAIKFGDPSIHTVDDMVLQHWLWRRRDCNPGNGICLAQISFVRSRTYAAFLQDLTEDSGNDNNKVSKHLDKKAERDNGHAAYRPA</sequence>
<evidence type="ECO:0000256" key="1">
    <source>
        <dbReference type="SAM" id="MobiDB-lite"/>
    </source>
</evidence>
<dbReference type="Proteomes" id="UP000295727">
    <property type="component" value="Chromosome 3"/>
</dbReference>
<dbReference type="KEGG" id="ppai:E1956_30630"/>